<name>A0A699IP75_TANCI</name>
<comment type="caution">
    <text evidence="2">The sequence shown here is derived from an EMBL/GenBank/DDBJ whole genome shotgun (WGS) entry which is preliminary data.</text>
</comment>
<proteinExistence type="predicted"/>
<dbReference type="EMBL" id="BKCJ010295959">
    <property type="protein sequence ID" value="GEZ57704.1"/>
    <property type="molecule type" value="Genomic_DNA"/>
</dbReference>
<feature type="compositionally biased region" description="Polar residues" evidence="1">
    <location>
        <begin position="1"/>
        <end position="20"/>
    </location>
</feature>
<dbReference type="AlphaFoldDB" id="A0A699IP75"/>
<organism evidence="2">
    <name type="scientific">Tanacetum cinerariifolium</name>
    <name type="common">Dalmatian daisy</name>
    <name type="synonym">Chrysanthemum cinerariifolium</name>
    <dbReference type="NCBI Taxonomy" id="118510"/>
    <lineage>
        <taxon>Eukaryota</taxon>
        <taxon>Viridiplantae</taxon>
        <taxon>Streptophyta</taxon>
        <taxon>Embryophyta</taxon>
        <taxon>Tracheophyta</taxon>
        <taxon>Spermatophyta</taxon>
        <taxon>Magnoliopsida</taxon>
        <taxon>eudicotyledons</taxon>
        <taxon>Gunneridae</taxon>
        <taxon>Pentapetalae</taxon>
        <taxon>asterids</taxon>
        <taxon>campanulids</taxon>
        <taxon>Asterales</taxon>
        <taxon>Asteraceae</taxon>
        <taxon>Asteroideae</taxon>
        <taxon>Anthemideae</taxon>
        <taxon>Anthemidinae</taxon>
        <taxon>Tanacetum</taxon>
    </lineage>
</organism>
<accession>A0A699IP75</accession>
<reference evidence="2" key="1">
    <citation type="journal article" date="2019" name="Sci. Rep.">
        <title>Draft genome of Tanacetum cinerariifolium, the natural source of mosquito coil.</title>
        <authorList>
            <person name="Yamashiro T."/>
            <person name="Shiraishi A."/>
            <person name="Satake H."/>
            <person name="Nakayama K."/>
        </authorList>
    </citation>
    <scope>NUCLEOTIDE SEQUENCE</scope>
</reference>
<protein>
    <submittedName>
        <fullName evidence="2">Uncharacterized protein</fullName>
    </submittedName>
</protein>
<feature type="region of interest" description="Disordered" evidence="1">
    <location>
        <begin position="1"/>
        <end position="38"/>
    </location>
</feature>
<feature type="non-terminal residue" evidence="2">
    <location>
        <position position="1"/>
    </location>
</feature>
<evidence type="ECO:0000313" key="2">
    <source>
        <dbReference type="EMBL" id="GEZ57704.1"/>
    </source>
</evidence>
<sequence>ATAAPQESNQTATARSSPVNTDDAARNRLKKNGATLAQ</sequence>
<gene>
    <name evidence="2" type="ORF">Tci_529677</name>
</gene>
<evidence type="ECO:0000256" key="1">
    <source>
        <dbReference type="SAM" id="MobiDB-lite"/>
    </source>
</evidence>